<keyword evidence="2" id="KW-0812">Transmembrane</keyword>
<evidence type="ECO:0000256" key="2">
    <source>
        <dbReference type="SAM" id="Phobius"/>
    </source>
</evidence>
<evidence type="ECO:0000313" key="3">
    <source>
        <dbReference type="EMBL" id="CAL5225997.1"/>
    </source>
</evidence>
<feature type="region of interest" description="Disordered" evidence="1">
    <location>
        <begin position="50"/>
        <end position="141"/>
    </location>
</feature>
<feature type="compositionally biased region" description="Basic and acidic residues" evidence="1">
    <location>
        <begin position="56"/>
        <end position="66"/>
    </location>
</feature>
<keyword evidence="2" id="KW-1133">Transmembrane helix</keyword>
<feature type="transmembrane region" description="Helical" evidence="2">
    <location>
        <begin position="6"/>
        <end position="27"/>
    </location>
</feature>
<sequence>MKTLIWLITSLVLYVVSFTISLAYVILQMIFGLMTSDDIEALNELLEEMSRSPSAQKERSEQETPEKGTTSQRVLFPHKTLEDIEENSLLDDSTPQSKQDPPAHLNTQETPDPKTPEIAEEQPISRRLSYSPESPDDASPLEQRDIEELHMPVPDGSALDAQALKQQELLANLDELLTPVELRDIEELLMPEIDEATPEGRLERAREIAGDGLLSEAAEKHPEAAFMVWMDNVRKSHTYRSQVYKDKLRLFDKNARYARMANARYNADRSVGEDLCRFNNCDLADEIDLYEWSPGAMMDWDGTEDDDVPLYSGPLHPDAPVPTR</sequence>
<proteinExistence type="predicted"/>
<evidence type="ECO:0000256" key="1">
    <source>
        <dbReference type="SAM" id="MobiDB-lite"/>
    </source>
</evidence>
<feature type="region of interest" description="Disordered" evidence="1">
    <location>
        <begin position="303"/>
        <end position="324"/>
    </location>
</feature>
<keyword evidence="2" id="KW-0472">Membrane</keyword>
<keyword evidence="4" id="KW-1185">Reference proteome</keyword>
<evidence type="ECO:0000313" key="4">
    <source>
        <dbReference type="Proteomes" id="UP001497392"/>
    </source>
</evidence>
<organism evidence="3 4">
    <name type="scientific">Coccomyxa viridis</name>
    <dbReference type="NCBI Taxonomy" id="1274662"/>
    <lineage>
        <taxon>Eukaryota</taxon>
        <taxon>Viridiplantae</taxon>
        <taxon>Chlorophyta</taxon>
        <taxon>core chlorophytes</taxon>
        <taxon>Trebouxiophyceae</taxon>
        <taxon>Trebouxiophyceae incertae sedis</taxon>
        <taxon>Coccomyxaceae</taxon>
        <taxon>Coccomyxa</taxon>
    </lineage>
</organism>
<dbReference type="EMBL" id="CAXHTA020000015">
    <property type="protein sequence ID" value="CAL5225997.1"/>
    <property type="molecule type" value="Genomic_DNA"/>
</dbReference>
<feature type="compositionally biased region" description="Polar residues" evidence="1">
    <location>
        <begin position="90"/>
        <end position="110"/>
    </location>
</feature>
<protein>
    <submittedName>
        <fullName evidence="3">G8800 protein</fullName>
    </submittedName>
</protein>
<gene>
    <name evidence="3" type="primary">g8800</name>
    <name evidence="3" type="ORF">VP750_LOCUS7903</name>
</gene>
<dbReference type="Proteomes" id="UP001497392">
    <property type="component" value="Unassembled WGS sequence"/>
</dbReference>
<name>A0ABP1G2D8_9CHLO</name>
<comment type="caution">
    <text evidence="3">The sequence shown here is derived from an EMBL/GenBank/DDBJ whole genome shotgun (WGS) entry which is preliminary data.</text>
</comment>
<accession>A0ABP1G2D8</accession>
<reference evidence="3 4" key="1">
    <citation type="submission" date="2024-06" db="EMBL/GenBank/DDBJ databases">
        <authorList>
            <person name="Kraege A."/>
            <person name="Thomma B."/>
        </authorList>
    </citation>
    <scope>NUCLEOTIDE SEQUENCE [LARGE SCALE GENOMIC DNA]</scope>
</reference>